<evidence type="ECO:0000256" key="4">
    <source>
        <dbReference type="ARBA" id="ARBA00022825"/>
    </source>
</evidence>
<dbReference type="OrthoDB" id="9816306at2"/>
<protein>
    <recommendedName>
        <fullName evidence="7">Peptidase S8/S53 domain-containing protein</fullName>
    </recommendedName>
</protein>
<accession>B4R7W5</accession>
<reference evidence="8 9" key="1">
    <citation type="journal article" date="2008" name="BMC Genomics">
        <title>Complete genome of Phenylobacterium zucineum - a novel facultative intracellular bacterium isolated from human erythroleukemia cell line K562.</title>
        <authorList>
            <person name="Luo Y."/>
            <person name="Xu X."/>
            <person name="Ding Z."/>
            <person name="Liu Z."/>
            <person name="Zhang B."/>
            <person name="Yan Z."/>
            <person name="Sun J."/>
            <person name="Hu S."/>
            <person name="Hu X."/>
        </authorList>
    </citation>
    <scope>NUCLEOTIDE SEQUENCE [LARGE SCALE GENOMIC DNA]</scope>
    <source>
        <strain evidence="8 9">HLK1</strain>
    </source>
</reference>
<dbReference type="Proteomes" id="UP000001868">
    <property type="component" value="Chromosome"/>
</dbReference>
<dbReference type="InterPro" id="IPR022398">
    <property type="entry name" value="Peptidase_S8_His-AS"/>
</dbReference>
<evidence type="ECO:0000256" key="2">
    <source>
        <dbReference type="ARBA" id="ARBA00022670"/>
    </source>
</evidence>
<dbReference type="PROSITE" id="PS51892">
    <property type="entry name" value="SUBTILASE"/>
    <property type="match status" value="1"/>
</dbReference>
<feature type="active site" description="Charge relay system" evidence="5">
    <location>
        <position position="522"/>
    </location>
</feature>
<name>B4R7W5_PHEZH</name>
<dbReference type="PANTHER" id="PTHR43806:SF11">
    <property type="entry name" value="CEREVISIN-RELATED"/>
    <property type="match status" value="1"/>
</dbReference>
<keyword evidence="3 5" id="KW-0378">Hydrolase</keyword>
<dbReference type="RefSeq" id="WP_012521644.1">
    <property type="nucleotide sequence ID" value="NC_011144.1"/>
</dbReference>
<dbReference type="GO" id="GO:0005615">
    <property type="term" value="C:extracellular space"/>
    <property type="evidence" value="ECO:0007669"/>
    <property type="project" value="TreeGrafter"/>
</dbReference>
<dbReference type="GO" id="GO:0006508">
    <property type="term" value="P:proteolysis"/>
    <property type="evidence" value="ECO:0007669"/>
    <property type="project" value="UniProtKB-KW"/>
</dbReference>
<dbReference type="EMBL" id="CP000747">
    <property type="protein sequence ID" value="ACG77498.1"/>
    <property type="molecule type" value="Genomic_DNA"/>
</dbReference>
<dbReference type="PROSITE" id="PS00137">
    <property type="entry name" value="SUBTILASE_HIS"/>
    <property type="match status" value="1"/>
</dbReference>
<feature type="signal peptide" evidence="6">
    <location>
        <begin position="1"/>
        <end position="26"/>
    </location>
</feature>
<evidence type="ECO:0000313" key="9">
    <source>
        <dbReference type="Proteomes" id="UP000001868"/>
    </source>
</evidence>
<dbReference type="Gene3D" id="3.40.50.200">
    <property type="entry name" value="Peptidase S8/S53 domain"/>
    <property type="match status" value="1"/>
</dbReference>
<keyword evidence="6" id="KW-0732">Signal</keyword>
<comment type="similarity">
    <text evidence="1 5">Belongs to the peptidase S8 family.</text>
</comment>
<feature type="chain" id="PRO_5002825142" description="Peptidase S8/S53 domain-containing protein" evidence="6">
    <location>
        <begin position="27"/>
        <end position="700"/>
    </location>
</feature>
<keyword evidence="9" id="KW-1185">Reference proteome</keyword>
<evidence type="ECO:0000256" key="3">
    <source>
        <dbReference type="ARBA" id="ARBA00022801"/>
    </source>
</evidence>
<feature type="domain" description="Peptidase S8/S53" evidence="7">
    <location>
        <begin position="331"/>
        <end position="547"/>
    </location>
</feature>
<dbReference type="STRING" id="450851.PHZ_c1084"/>
<dbReference type="InterPro" id="IPR050131">
    <property type="entry name" value="Peptidase_S8_subtilisin-like"/>
</dbReference>
<evidence type="ECO:0000313" key="8">
    <source>
        <dbReference type="EMBL" id="ACG77498.1"/>
    </source>
</evidence>
<dbReference type="GO" id="GO:0004252">
    <property type="term" value="F:serine-type endopeptidase activity"/>
    <property type="evidence" value="ECO:0007669"/>
    <property type="project" value="UniProtKB-UniRule"/>
</dbReference>
<evidence type="ECO:0000259" key="7">
    <source>
        <dbReference type="Pfam" id="PF00082"/>
    </source>
</evidence>
<dbReference type="eggNOG" id="COG1404">
    <property type="taxonomic scope" value="Bacteria"/>
</dbReference>
<proteinExistence type="inferred from homology"/>
<evidence type="ECO:0000256" key="6">
    <source>
        <dbReference type="SAM" id="SignalP"/>
    </source>
</evidence>
<evidence type="ECO:0000256" key="5">
    <source>
        <dbReference type="PROSITE-ProRule" id="PRU01240"/>
    </source>
</evidence>
<keyword evidence="2 5" id="KW-0645">Protease</keyword>
<dbReference type="KEGG" id="pzu:PHZ_c1084"/>
<dbReference type="HOGENOM" id="CLU_393730_0_0_5"/>
<dbReference type="InterPro" id="IPR000209">
    <property type="entry name" value="Peptidase_S8/S53_dom"/>
</dbReference>
<dbReference type="PANTHER" id="PTHR43806">
    <property type="entry name" value="PEPTIDASE S8"/>
    <property type="match status" value="1"/>
</dbReference>
<dbReference type="MEROPS" id="S08.068"/>
<dbReference type="InterPro" id="IPR036852">
    <property type="entry name" value="Peptidase_S8/S53_dom_sf"/>
</dbReference>
<gene>
    <name evidence="8" type="ordered locus">PHZ_c1084</name>
</gene>
<dbReference type="SUPFAM" id="SSF52743">
    <property type="entry name" value="Subtilisin-like"/>
    <property type="match status" value="1"/>
</dbReference>
<dbReference type="Pfam" id="PF00082">
    <property type="entry name" value="Peptidase_S8"/>
    <property type="match status" value="1"/>
</dbReference>
<dbReference type="AlphaFoldDB" id="B4R7W5"/>
<feature type="active site" description="Charge relay system" evidence="5">
    <location>
        <position position="346"/>
    </location>
</feature>
<feature type="active site" description="Charge relay system" evidence="5">
    <location>
        <position position="281"/>
    </location>
</feature>
<keyword evidence="4 5" id="KW-0720">Serine protease</keyword>
<organism evidence="8 9">
    <name type="scientific">Phenylobacterium zucineum (strain HLK1)</name>
    <dbReference type="NCBI Taxonomy" id="450851"/>
    <lineage>
        <taxon>Bacteria</taxon>
        <taxon>Pseudomonadati</taxon>
        <taxon>Pseudomonadota</taxon>
        <taxon>Alphaproteobacteria</taxon>
        <taxon>Caulobacterales</taxon>
        <taxon>Caulobacteraceae</taxon>
        <taxon>Phenylobacterium</taxon>
    </lineage>
</organism>
<sequence>MSRLRRGGAWLALAPALWLGLGPGLAAAEPAVAVRPTGPHLTREMLETFAGFVPPTRLSPDRYPEAGRFTPQEIVEVLCGRASPDYLALLKQRNGLSDADLRRPAGERAYQIDFIHCPYVAKFETPKVYVAESGDTYAQIREAFTGVQGTPASNAKFFGVPEGVIRSGRLRPGDELRIPYATAASILPADEASALSENLKPASGRLVANYVQFGPSTTGRIVTYVGDSGVDAVPEKPAECGPDPVRPFDAAAVVAAYEFAVKRAAALNQRVEHPVDVMVADNGFFGARPRPAGGYDFRTPEFDGRHFDTATYGRRLGPVLEDPQGQQTYPVNYQNGLSPAGPLSGHGTHVTGLVLGGTEFLPHRSRVYGPGVGWLKLTQLNVGRGSATLMAGSQRELSSQLLLLQGSRIVNLSLTYDGRASGIPASFTFLDEASDMKGVGRHLFVVAAGNDRRGNAADYQPAARGGIGVAASVITVAATDPAGRLTSFTNIGSTNVDVAAPGCNLESWTSDAGPAVALSGTSQAAPLVTFQASLIRSLTGADPADLKIRIVSSGDLLHPDDARKVSGHTRIDIPRSLYVFDDYVRWKAGAGERAVLGRVVKASGLVCRDDDLKVDLAELRAFKQDPAQAYAFRRPSAQNRLAVCAVATPGAADVLVVEPSVEATGDHPASPESLPGAPGRYITIPMRDVIDVTMRMKDAG</sequence>
<evidence type="ECO:0000256" key="1">
    <source>
        <dbReference type="ARBA" id="ARBA00011073"/>
    </source>
</evidence>